<dbReference type="InterPro" id="IPR023299">
    <property type="entry name" value="ATPase_P-typ_cyto_dom_N"/>
</dbReference>
<evidence type="ECO:0000256" key="5">
    <source>
        <dbReference type="ARBA" id="ARBA00022723"/>
    </source>
</evidence>
<dbReference type="EC" id="3.6.3.54" evidence="17"/>
<comment type="subcellular location">
    <subcellularLocation>
        <location evidence="1">Cell membrane</location>
        <topology evidence="1">Multi-pass membrane protein</topology>
    </subcellularLocation>
</comment>
<evidence type="ECO:0000256" key="7">
    <source>
        <dbReference type="ARBA" id="ARBA00022796"/>
    </source>
</evidence>
<keyword evidence="9" id="KW-1278">Translocase</keyword>
<dbReference type="PANTHER" id="PTHR43520:SF8">
    <property type="entry name" value="P-TYPE CU(+) TRANSPORTER"/>
    <property type="match status" value="1"/>
</dbReference>
<dbReference type="SFLD" id="SFLDG00002">
    <property type="entry name" value="C1.7:_P-type_atpase_like"/>
    <property type="match status" value="1"/>
</dbReference>
<dbReference type="InterPro" id="IPR027256">
    <property type="entry name" value="P-typ_ATPase_IB"/>
</dbReference>
<dbReference type="Proteomes" id="UP000182498">
    <property type="component" value="Unassembled WGS sequence"/>
</dbReference>
<keyword evidence="7" id="KW-0187">Copper transport</keyword>
<evidence type="ECO:0000256" key="8">
    <source>
        <dbReference type="ARBA" id="ARBA00022840"/>
    </source>
</evidence>
<dbReference type="NCBIfam" id="TIGR01525">
    <property type="entry name" value="ATPase-IB_hvy"/>
    <property type="match status" value="1"/>
</dbReference>
<dbReference type="OMA" id="ACGMNMV"/>
<evidence type="ECO:0000256" key="2">
    <source>
        <dbReference type="ARBA" id="ARBA00006024"/>
    </source>
</evidence>
<feature type="transmembrane region" description="Helical" evidence="13">
    <location>
        <begin position="394"/>
        <end position="417"/>
    </location>
</feature>
<dbReference type="SFLD" id="SFLDS00003">
    <property type="entry name" value="Haloacid_Dehalogenase"/>
    <property type="match status" value="1"/>
</dbReference>
<dbReference type="GO" id="GO:0005886">
    <property type="term" value="C:plasma membrane"/>
    <property type="evidence" value="ECO:0007669"/>
    <property type="project" value="UniProtKB-SubCell"/>
</dbReference>
<dbReference type="EMBL" id="FAUH01000006">
    <property type="protein sequence ID" value="CUU65810.1"/>
    <property type="molecule type" value="Genomic_DNA"/>
</dbReference>
<dbReference type="SFLD" id="SFLDF00027">
    <property type="entry name" value="p-type_atpase"/>
    <property type="match status" value="1"/>
</dbReference>
<keyword evidence="3 13" id="KW-1003">Cell membrane</keyword>
<keyword evidence="18" id="KW-1185">Reference proteome</keyword>
<accession>A0A0X2NM45</accession>
<dbReference type="SUPFAM" id="SSF56784">
    <property type="entry name" value="HAD-like"/>
    <property type="match status" value="1"/>
</dbReference>
<feature type="transmembrane region" description="Helical" evidence="13">
    <location>
        <begin position="110"/>
        <end position="132"/>
    </location>
</feature>
<evidence type="ECO:0000256" key="4">
    <source>
        <dbReference type="ARBA" id="ARBA00022692"/>
    </source>
</evidence>
<dbReference type="InterPro" id="IPR001757">
    <property type="entry name" value="P_typ_ATPase"/>
</dbReference>
<dbReference type="AlphaFoldDB" id="A0A0X2NM45"/>
<dbReference type="PANTHER" id="PTHR43520">
    <property type="entry name" value="ATP7, ISOFORM B"/>
    <property type="match status" value="1"/>
</dbReference>
<keyword evidence="7" id="KW-0813">Transport</keyword>
<dbReference type="GO" id="GO:0005524">
    <property type="term" value="F:ATP binding"/>
    <property type="evidence" value="ECO:0007669"/>
    <property type="project" value="UniProtKB-UniRule"/>
</dbReference>
<dbReference type="InterPro" id="IPR036412">
    <property type="entry name" value="HAD-like_sf"/>
</dbReference>
<keyword evidence="8 13" id="KW-0067">ATP-binding</keyword>
<keyword evidence="5 13" id="KW-0479">Metal-binding</keyword>
<evidence type="ECO:0000259" key="16">
    <source>
        <dbReference type="Pfam" id="PF19335"/>
    </source>
</evidence>
<dbReference type="GO" id="GO:0043682">
    <property type="term" value="F:P-type divalent copper transporter activity"/>
    <property type="evidence" value="ECO:0007669"/>
    <property type="project" value="TreeGrafter"/>
</dbReference>
<comment type="similarity">
    <text evidence="2 13">Belongs to the cation transport ATPase (P-type) (TC 3.A.3) family. Type IB subfamily.</text>
</comment>
<dbReference type="NCBIfam" id="TIGR01494">
    <property type="entry name" value="ATPase_P-type"/>
    <property type="match status" value="1"/>
</dbReference>
<dbReference type="FunFam" id="2.70.150.10:FF:000020">
    <property type="entry name" value="Copper-exporting P-type ATPase A"/>
    <property type="match status" value="1"/>
</dbReference>
<dbReference type="GO" id="GO:0055070">
    <property type="term" value="P:copper ion homeostasis"/>
    <property type="evidence" value="ECO:0007669"/>
    <property type="project" value="TreeGrafter"/>
</dbReference>
<evidence type="ECO:0000256" key="14">
    <source>
        <dbReference type="SAM" id="MobiDB-lite"/>
    </source>
</evidence>
<dbReference type="Gene3D" id="3.40.1110.10">
    <property type="entry name" value="Calcium-transporting ATPase, cytoplasmic domain N"/>
    <property type="match status" value="1"/>
</dbReference>
<dbReference type="InterPro" id="IPR044492">
    <property type="entry name" value="P_typ_ATPase_HD_dom"/>
</dbReference>
<evidence type="ECO:0000256" key="1">
    <source>
        <dbReference type="ARBA" id="ARBA00004651"/>
    </source>
</evidence>
<dbReference type="Pfam" id="PF00702">
    <property type="entry name" value="Hydrolase"/>
    <property type="match status" value="1"/>
</dbReference>
<feature type="transmembrane region" description="Helical" evidence="13">
    <location>
        <begin position="735"/>
        <end position="757"/>
    </location>
</feature>
<dbReference type="InterPro" id="IPR023298">
    <property type="entry name" value="ATPase_P-typ_TM_dom_sf"/>
</dbReference>
<feature type="transmembrane region" description="Helical" evidence="13">
    <location>
        <begin position="710"/>
        <end position="729"/>
    </location>
</feature>
<evidence type="ECO:0000256" key="11">
    <source>
        <dbReference type="ARBA" id="ARBA00023008"/>
    </source>
</evidence>
<evidence type="ECO:0000259" key="15">
    <source>
        <dbReference type="Pfam" id="PF00122"/>
    </source>
</evidence>
<organism evidence="17 18">
    <name type="scientific">Corynebacterium variabile</name>
    <dbReference type="NCBI Taxonomy" id="1727"/>
    <lineage>
        <taxon>Bacteria</taxon>
        <taxon>Bacillati</taxon>
        <taxon>Actinomycetota</taxon>
        <taxon>Actinomycetes</taxon>
        <taxon>Mycobacteriales</taxon>
        <taxon>Corynebacteriaceae</taxon>
        <taxon>Corynebacterium</taxon>
    </lineage>
</organism>
<reference evidence="18" key="1">
    <citation type="submission" date="2015-11" db="EMBL/GenBank/DDBJ databases">
        <authorList>
            <person name="Dugat-Bony E."/>
        </authorList>
    </citation>
    <scope>NUCLEOTIDE SEQUENCE [LARGE SCALE GENOMIC DNA]</scope>
    <source>
        <strain evidence="18">Mu292</strain>
    </source>
</reference>
<dbReference type="InterPro" id="IPR023214">
    <property type="entry name" value="HAD_sf"/>
</dbReference>
<dbReference type="CDD" id="cd02094">
    <property type="entry name" value="P-type_ATPase_Cu-like"/>
    <property type="match status" value="1"/>
</dbReference>
<name>A0A0X2NM45_9CORY</name>
<dbReference type="InterPro" id="IPR045800">
    <property type="entry name" value="HMBD"/>
</dbReference>
<dbReference type="PRINTS" id="PR00119">
    <property type="entry name" value="CATATPASE"/>
</dbReference>
<dbReference type="SUPFAM" id="SSF81653">
    <property type="entry name" value="Calcium ATPase, transduction domain A"/>
    <property type="match status" value="1"/>
</dbReference>
<dbReference type="Gene3D" id="2.70.150.10">
    <property type="entry name" value="Calcium-transporting ATPase, cytoplasmic transduction domain A"/>
    <property type="match status" value="1"/>
</dbReference>
<feature type="transmembrane region" description="Helical" evidence="13">
    <location>
        <begin position="213"/>
        <end position="231"/>
    </location>
</feature>
<proteinExistence type="inferred from homology"/>
<feature type="domain" description="Heavy metal binding" evidence="16">
    <location>
        <begin position="6"/>
        <end position="32"/>
    </location>
</feature>
<keyword evidence="4 13" id="KW-0812">Transmembrane</keyword>
<feature type="transmembrane region" description="Helical" evidence="13">
    <location>
        <begin position="144"/>
        <end position="162"/>
    </location>
</feature>
<feature type="domain" description="P-type ATPase A" evidence="15">
    <location>
        <begin position="249"/>
        <end position="349"/>
    </location>
</feature>
<keyword evidence="17" id="KW-0378">Hydrolase</keyword>
<dbReference type="InterPro" id="IPR018303">
    <property type="entry name" value="ATPase_P-typ_P_site"/>
</dbReference>
<evidence type="ECO:0000313" key="17">
    <source>
        <dbReference type="EMBL" id="CUU65810.1"/>
    </source>
</evidence>
<feature type="region of interest" description="Disordered" evidence="14">
    <location>
        <begin position="33"/>
        <end position="63"/>
    </location>
</feature>
<keyword evidence="12 13" id="KW-0472">Membrane</keyword>
<evidence type="ECO:0000256" key="3">
    <source>
        <dbReference type="ARBA" id="ARBA00022475"/>
    </source>
</evidence>
<evidence type="ECO:0000313" key="18">
    <source>
        <dbReference type="Proteomes" id="UP000182498"/>
    </source>
</evidence>
<keyword evidence="7" id="KW-0406">Ion transport</keyword>
<sequence>MSTTEYTCPMHPEVRQDGPGTCPTCGMALEPAGGDGADHADGHDGHAHHDSTPTTQTSASDGVEYTCPMHPEIRQIGPGTCPKCGMALEPVKASDATGPDPELADMTRRFWIAAALAVPVMVLSMLFPIVSALEDLIPMAVSQWIQFALATPVVFWAAAPFFRRGWDSLRHRSLNMFTLVSMGTGAAYLYSVFALLFPGIFPETMYMHGRPEVYFEASAVIVALVALGQVLELRARESTSGAIRSLMDLAPATARRVADDGTETEVHLDDLQVGDAVRVRPGEKIPVDGTVLEGRCAVDESMVTGESLPVTKAQGDEVVGGTVAGSGTLLVRADKLGAESMLSRIVDMVADAQRSRAPIQSVVDKVSAVFVPTVIAIALVAVVVWLLVGPDPRLTHALVAGVSVLIIACPCALGLATPMSIMVGVGRGAREGVLIRDAQALEAMEKVDTVVVDKTGTLTEGSPAVTDVVLTGSLTREDALRVAAAVESSSEHPLGVAVVAAAKDADLTVPEVTDFTSDAGGGVSGTVDGREAKVGNLTFVGASAGGADELQSRADELRADGATAVFLAVDGEVEAILAIADPVKETTPGALAALHDQGVRVVMLTGDNRTTAEAVARKLGIDEVHADVQPEDKASVVNDLTDQGRTVAMAGDGVNDAPALAAARVGLAMGTGTDVAMESAGITLLSGDLGGIARARSLSHATMRNIRENLVFAFIYNAIGIPVAAGVLYPFSGILLSPMLAAAAMALSSVSVILNALRLRVTALA</sequence>
<dbReference type="InterPro" id="IPR008250">
    <property type="entry name" value="ATPase_P-typ_transduc_dom_A_sf"/>
</dbReference>
<keyword evidence="6 13" id="KW-0547">Nucleotide-binding</keyword>
<evidence type="ECO:0000256" key="13">
    <source>
        <dbReference type="RuleBase" id="RU362081"/>
    </source>
</evidence>
<feature type="domain" description="Heavy metal binding" evidence="16">
    <location>
        <begin position="65"/>
        <end position="91"/>
    </location>
</feature>
<dbReference type="GO" id="GO:0016887">
    <property type="term" value="F:ATP hydrolysis activity"/>
    <property type="evidence" value="ECO:0007669"/>
    <property type="project" value="InterPro"/>
</dbReference>
<dbReference type="Pfam" id="PF00122">
    <property type="entry name" value="E1-E2_ATPase"/>
    <property type="match status" value="1"/>
</dbReference>
<gene>
    <name evidence="17" type="ORF">CVAR292_01145</name>
</gene>
<dbReference type="NCBIfam" id="TIGR01511">
    <property type="entry name" value="ATPase-IB1_Cu"/>
    <property type="match status" value="1"/>
</dbReference>
<dbReference type="RefSeq" id="WP_014011473.1">
    <property type="nucleotide sequence ID" value="NZ_JBAQDA010000197.1"/>
</dbReference>
<dbReference type="PROSITE" id="PS00154">
    <property type="entry name" value="ATPASE_E1_E2"/>
    <property type="match status" value="1"/>
</dbReference>
<evidence type="ECO:0000256" key="6">
    <source>
        <dbReference type="ARBA" id="ARBA00022741"/>
    </source>
</evidence>
<dbReference type="SUPFAM" id="SSF81665">
    <property type="entry name" value="Calcium ATPase, transmembrane domain M"/>
    <property type="match status" value="1"/>
</dbReference>
<evidence type="ECO:0000256" key="10">
    <source>
        <dbReference type="ARBA" id="ARBA00022989"/>
    </source>
</evidence>
<feature type="transmembrane region" description="Helical" evidence="13">
    <location>
        <begin position="174"/>
        <end position="201"/>
    </location>
</feature>
<evidence type="ECO:0000256" key="12">
    <source>
        <dbReference type="ARBA" id="ARBA00023136"/>
    </source>
</evidence>
<dbReference type="PRINTS" id="PR00943">
    <property type="entry name" value="CUATPASE"/>
</dbReference>
<feature type="transmembrane region" description="Helical" evidence="13">
    <location>
        <begin position="366"/>
        <end position="388"/>
    </location>
</feature>
<protein>
    <submittedName>
        <fullName evidence="17">Copper-(Or silver)-translocating P-type ATPase</fullName>
        <ecNumber evidence="17">3.6.3.54</ecNumber>
    </submittedName>
</protein>
<feature type="compositionally biased region" description="Basic and acidic residues" evidence="14">
    <location>
        <begin position="36"/>
        <end position="51"/>
    </location>
</feature>
<dbReference type="Pfam" id="PF19335">
    <property type="entry name" value="HMBD"/>
    <property type="match status" value="2"/>
</dbReference>
<keyword evidence="11" id="KW-0186">Copper</keyword>
<dbReference type="Gene3D" id="3.40.50.1000">
    <property type="entry name" value="HAD superfamily/HAD-like"/>
    <property type="match status" value="1"/>
</dbReference>
<evidence type="ECO:0000256" key="9">
    <source>
        <dbReference type="ARBA" id="ARBA00022967"/>
    </source>
</evidence>
<dbReference type="GO" id="GO:0005507">
    <property type="term" value="F:copper ion binding"/>
    <property type="evidence" value="ECO:0007669"/>
    <property type="project" value="TreeGrafter"/>
</dbReference>
<dbReference type="InterPro" id="IPR059000">
    <property type="entry name" value="ATPase_P-type_domA"/>
</dbReference>
<keyword evidence="10 13" id="KW-1133">Transmembrane helix</keyword>